<dbReference type="Proteomes" id="UP000649739">
    <property type="component" value="Unassembled WGS sequence"/>
</dbReference>
<dbReference type="PANTHER" id="PTHR30466">
    <property type="entry name" value="FLAVIN REDUCTASE"/>
    <property type="match status" value="1"/>
</dbReference>
<evidence type="ECO:0000313" key="5">
    <source>
        <dbReference type="Proteomes" id="UP000649739"/>
    </source>
</evidence>
<accession>A0A8J3BA92</accession>
<evidence type="ECO:0000259" key="3">
    <source>
        <dbReference type="SMART" id="SM00903"/>
    </source>
</evidence>
<dbReference type="Pfam" id="PF01613">
    <property type="entry name" value="Flavin_Reduct"/>
    <property type="match status" value="1"/>
</dbReference>
<dbReference type="RefSeq" id="WP_189171538.1">
    <property type="nucleotide sequence ID" value="NZ_BMQB01000009.1"/>
</dbReference>
<dbReference type="Gene3D" id="2.30.110.10">
    <property type="entry name" value="Electron Transport, Fmn-binding Protein, Chain A"/>
    <property type="match status" value="1"/>
</dbReference>
<proteinExistence type="inferred from homology"/>
<name>A0A8J3BA92_9ACTN</name>
<dbReference type="InterPro" id="IPR012349">
    <property type="entry name" value="Split_barrel_FMN-bd"/>
</dbReference>
<evidence type="ECO:0000256" key="1">
    <source>
        <dbReference type="ARBA" id="ARBA00008898"/>
    </source>
</evidence>
<dbReference type="SUPFAM" id="SSF50475">
    <property type="entry name" value="FMN-binding split barrel"/>
    <property type="match status" value="1"/>
</dbReference>
<evidence type="ECO:0000313" key="4">
    <source>
        <dbReference type="EMBL" id="GGK04421.1"/>
    </source>
</evidence>
<reference evidence="4" key="1">
    <citation type="journal article" date="2014" name="Int. J. Syst. Evol. Microbiol.">
        <title>Complete genome sequence of Corynebacterium casei LMG S-19264T (=DSM 44701T), isolated from a smear-ripened cheese.</title>
        <authorList>
            <consortium name="US DOE Joint Genome Institute (JGI-PGF)"/>
            <person name="Walter F."/>
            <person name="Albersmeier A."/>
            <person name="Kalinowski J."/>
            <person name="Ruckert C."/>
        </authorList>
    </citation>
    <scope>NUCLEOTIDE SEQUENCE</scope>
    <source>
        <strain evidence="4">JCM 3090</strain>
    </source>
</reference>
<dbReference type="PANTHER" id="PTHR30466:SF11">
    <property type="entry name" value="FLAVIN-DEPENDENT MONOOXYGENASE, REDUCTASE SUBUNIT HSAB"/>
    <property type="match status" value="1"/>
</dbReference>
<dbReference type="AlphaFoldDB" id="A0A8J3BA92"/>
<reference evidence="4" key="2">
    <citation type="submission" date="2020-09" db="EMBL/GenBank/DDBJ databases">
        <authorList>
            <person name="Sun Q."/>
            <person name="Ohkuma M."/>
        </authorList>
    </citation>
    <scope>NUCLEOTIDE SEQUENCE</scope>
    <source>
        <strain evidence="4">JCM 3090</strain>
    </source>
</reference>
<dbReference type="SMART" id="SM00903">
    <property type="entry name" value="Flavin_Reduct"/>
    <property type="match status" value="1"/>
</dbReference>
<dbReference type="EMBL" id="BMQB01000009">
    <property type="protein sequence ID" value="GGK04421.1"/>
    <property type="molecule type" value="Genomic_DNA"/>
</dbReference>
<organism evidence="4 5">
    <name type="scientific">Pilimelia anulata</name>
    <dbReference type="NCBI Taxonomy" id="53371"/>
    <lineage>
        <taxon>Bacteria</taxon>
        <taxon>Bacillati</taxon>
        <taxon>Actinomycetota</taxon>
        <taxon>Actinomycetes</taxon>
        <taxon>Micromonosporales</taxon>
        <taxon>Micromonosporaceae</taxon>
        <taxon>Pilimelia</taxon>
    </lineage>
</organism>
<dbReference type="InterPro" id="IPR002563">
    <property type="entry name" value="Flavin_Rdtase-like_dom"/>
</dbReference>
<dbReference type="GO" id="GO:0010181">
    <property type="term" value="F:FMN binding"/>
    <property type="evidence" value="ECO:0007669"/>
    <property type="project" value="InterPro"/>
</dbReference>
<keyword evidence="2" id="KW-0560">Oxidoreductase</keyword>
<keyword evidence="5" id="KW-1185">Reference proteome</keyword>
<comment type="caution">
    <text evidence="4">The sequence shown here is derived from an EMBL/GenBank/DDBJ whole genome shotgun (WGS) entry which is preliminary data.</text>
</comment>
<comment type="similarity">
    <text evidence="1">Belongs to the non-flavoprotein flavin reductase family.</text>
</comment>
<gene>
    <name evidence="4" type="ORF">GCM10010123_37950</name>
</gene>
<protein>
    <submittedName>
        <fullName evidence="4">Putative oxidoreductase</fullName>
    </submittedName>
</protein>
<evidence type="ECO:0000256" key="2">
    <source>
        <dbReference type="ARBA" id="ARBA00023002"/>
    </source>
</evidence>
<feature type="domain" description="Flavin reductase like" evidence="3">
    <location>
        <begin position="41"/>
        <end position="186"/>
    </location>
</feature>
<dbReference type="InterPro" id="IPR050268">
    <property type="entry name" value="NADH-dep_flavin_reductase"/>
</dbReference>
<dbReference type="GO" id="GO:0042602">
    <property type="term" value="F:riboflavin reductase (NADPH) activity"/>
    <property type="evidence" value="ECO:0007669"/>
    <property type="project" value="TreeGrafter"/>
</dbReference>
<sequence length="198" mass="20783">MTRTPQQRTPTDRLPADPAAPAAAALRTNQDLDPGRLREVFGIYPSGVVAVAALVDGVIVGLAASSFTSVSLDPPLVSFSIANTSRTWPDLQRAAHLGVTILADHHSAVARQLAGAVDQRFAGLPLTTTADGAVTIDDGLAQFETTIHDVLPAGDHTIVLLRLHAARRGAPADPSPLVFHRSRFGRLHPGEGPVRPPA</sequence>